<dbReference type="AlphaFoldDB" id="A0AAD8PPM8"/>
<sequence>MTQDQQTQLDQITATNEDGKWFAMWSVLFPGTNPPSSPYADADDLGGFIAGEVHRLWRPLYRALLQPFMDDDQFERYHSLLVRTSSSYLSTFSSLLAGRGPMPYADGWPSSLHTSLEHWVQDSPEEPPNNTDRGLSPVMSPSAFLPTTPPAGSCTLPDDGSSLDASSSHTIDSTGNVSIPREMSNDPETMVDRPMRPEEAPNLMWAFTAGQFPPIIENNQYTNTLPPVDRYQESNPNPSTSGFGFGPTNSPLGAGYTHAPPIYDPGVFPNSSLSNFCGSRSPQQLRTAAILDQFMSHYDDGNYTPHITSPGIIGFSQAARHQSGGPAPQPVGDGIPVPQRRRQHNHFERTGPRHC</sequence>
<evidence type="ECO:0000313" key="3">
    <source>
        <dbReference type="Proteomes" id="UP001230504"/>
    </source>
</evidence>
<dbReference type="EMBL" id="JAHLJV010000088">
    <property type="protein sequence ID" value="KAK1573648.1"/>
    <property type="molecule type" value="Genomic_DNA"/>
</dbReference>
<comment type="caution">
    <text evidence="2">The sequence shown here is derived from an EMBL/GenBank/DDBJ whole genome shotgun (WGS) entry which is preliminary data.</text>
</comment>
<evidence type="ECO:0000256" key="1">
    <source>
        <dbReference type="SAM" id="MobiDB-lite"/>
    </source>
</evidence>
<protein>
    <submittedName>
        <fullName evidence="2">Uncharacterized protein</fullName>
    </submittedName>
</protein>
<proteinExistence type="predicted"/>
<accession>A0AAD8PPM8</accession>
<organism evidence="2 3">
    <name type="scientific">Colletotrichum navitas</name>
    <dbReference type="NCBI Taxonomy" id="681940"/>
    <lineage>
        <taxon>Eukaryota</taxon>
        <taxon>Fungi</taxon>
        <taxon>Dikarya</taxon>
        <taxon>Ascomycota</taxon>
        <taxon>Pezizomycotina</taxon>
        <taxon>Sordariomycetes</taxon>
        <taxon>Hypocreomycetidae</taxon>
        <taxon>Glomerellales</taxon>
        <taxon>Glomerellaceae</taxon>
        <taxon>Colletotrichum</taxon>
        <taxon>Colletotrichum graminicola species complex</taxon>
    </lineage>
</organism>
<dbReference type="GeneID" id="85445845"/>
<feature type="region of interest" description="Disordered" evidence="1">
    <location>
        <begin position="117"/>
        <end position="189"/>
    </location>
</feature>
<feature type="compositionally biased region" description="Basic and acidic residues" evidence="1">
    <location>
        <begin position="345"/>
        <end position="355"/>
    </location>
</feature>
<reference evidence="2" key="1">
    <citation type="submission" date="2021-06" db="EMBL/GenBank/DDBJ databases">
        <title>Comparative genomics, transcriptomics and evolutionary studies reveal genomic signatures of adaptation to plant cell wall in hemibiotrophic fungi.</title>
        <authorList>
            <consortium name="DOE Joint Genome Institute"/>
            <person name="Baroncelli R."/>
            <person name="Diaz J.F."/>
            <person name="Benocci T."/>
            <person name="Peng M."/>
            <person name="Battaglia E."/>
            <person name="Haridas S."/>
            <person name="Andreopoulos W."/>
            <person name="Labutti K."/>
            <person name="Pangilinan J."/>
            <person name="Floch G.L."/>
            <person name="Makela M.R."/>
            <person name="Henrissat B."/>
            <person name="Grigoriev I.V."/>
            <person name="Crouch J.A."/>
            <person name="De Vries R.P."/>
            <person name="Sukno S.A."/>
            <person name="Thon M.R."/>
        </authorList>
    </citation>
    <scope>NUCLEOTIDE SEQUENCE</scope>
    <source>
        <strain evidence="2">CBS 125086</strain>
    </source>
</reference>
<evidence type="ECO:0000313" key="2">
    <source>
        <dbReference type="EMBL" id="KAK1573648.1"/>
    </source>
</evidence>
<keyword evidence="3" id="KW-1185">Reference proteome</keyword>
<name>A0AAD8PPM8_9PEZI</name>
<feature type="region of interest" description="Disordered" evidence="1">
    <location>
        <begin position="318"/>
        <end position="355"/>
    </location>
</feature>
<dbReference type="Proteomes" id="UP001230504">
    <property type="component" value="Unassembled WGS sequence"/>
</dbReference>
<feature type="compositionally biased region" description="Polar residues" evidence="1">
    <location>
        <begin position="163"/>
        <end position="177"/>
    </location>
</feature>
<gene>
    <name evidence="2" type="ORF">LY79DRAFT_593797</name>
</gene>
<dbReference type="RefSeq" id="XP_060409240.1">
    <property type="nucleotide sequence ID" value="XM_060561605.1"/>
</dbReference>